<evidence type="ECO:0000313" key="2">
    <source>
        <dbReference type="EMBL" id="KAA6402040.1"/>
    </source>
</evidence>
<accession>A0A5J4X4A7</accession>
<dbReference type="AlphaFoldDB" id="A0A5J4X4A7"/>
<feature type="compositionally biased region" description="Polar residues" evidence="1">
    <location>
        <begin position="489"/>
        <end position="499"/>
    </location>
</feature>
<feature type="region of interest" description="Disordered" evidence="1">
    <location>
        <begin position="177"/>
        <end position="243"/>
    </location>
</feature>
<feature type="compositionally biased region" description="Low complexity" evidence="1">
    <location>
        <begin position="466"/>
        <end position="478"/>
    </location>
</feature>
<feature type="compositionally biased region" description="Low complexity" evidence="1">
    <location>
        <begin position="191"/>
        <end position="210"/>
    </location>
</feature>
<evidence type="ECO:0000313" key="3">
    <source>
        <dbReference type="Proteomes" id="UP000324800"/>
    </source>
</evidence>
<protein>
    <submittedName>
        <fullName evidence="2">Uncharacterized protein</fullName>
    </submittedName>
</protein>
<gene>
    <name evidence="2" type="ORF">EZS28_002435</name>
</gene>
<feature type="compositionally biased region" description="Basic and acidic residues" evidence="1">
    <location>
        <begin position="724"/>
        <end position="736"/>
    </location>
</feature>
<dbReference type="EMBL" id="SNRW01000294">
    <property type="protein sequence ID" value="KAA6402040.1"/>
    <property type="molecule type" value="Genomic_DNA"/>
</dbReference>
<feature type="compositionally biased region" description="Polar residues" evidence="1">
    <location>
        <begin position="617"/>
        <end position="653"/>
    </location>
</feature>
<comment type="caution">
    <text evidence="2">The sequence shown here is derived from an EMBL/GenBank/DDBJ whole genome shotgun (WGS) entry which is preliminary data.</text>
</comment>
<dbReference type="Proteomes" id="UP000324800">
    <property type="component" value="Unassembled WGS sequence"/>
</dbReference>
<sequence length="736" mass="85012">MKKAINQLYLTPQIDQILNVVSLDSSIIRKLENGYLAEEEKEHAEEEETNSNLNSDLYQYDQVTVDINSVYSVPALISTNQKQKIQKFFMNDTSLLDEDIESPLDKQYQRDEQDIALKSISSNVFKPKVYHPTEDEYESNEDIESPLDKQYQRDEQDIALKSISSNVFKPKVYHPTEDEYESSNSVYQPYQRSTSPSRQSSHPHSQFESPDPQEPPPRSPSPNNEIDKKKGKQMKLKKVNEKQIKRDEQEQIMAGNRSMIGSSKINEFMKQNVSPKLQLNLQQIQLNSHIPTKDMNDFDGNIQNVEIYENDEYKYQKIEENYTNQNRSRLIQSESESPLQHLQYSNMKDRGSVKSQVINIRSSPHSQNNSVTQSHRQQQNQNYLDQPQIQQENYLDNKPRDQLEPNTVLSRHQSSQLSKRSVKTSYSRSQRQAQSHIQPFGSPTRRTVSVSNQFRGQYSPDREASPIEQSPSPQSPASTERRYKENQEQKLAQSSSHRNQSTDENAKQPAVRLRSPEPQNRADRAKRLQTPTSEFKESSIPNGFSSSDIMQQQQSRNAGDNIERGERFVSENNQKSESNDKTDHQNLNRQKESKREKRFDERESNQQERSIDGAMAGQQQQQRDSRSNLQSHEPISTPQPQTTYSFPGRQSQESRPRSVHSFNSPDKKQNSPPQSPGLGSRKQKGKSVESHQRDNKSIRDGYVVQEESVSSDSDDGQMRRVKRAPIDRNRNDEADT</sequence>
<feature type="compositionally biased region" description="Basic and acidic residues" evidence="1">
    <location>
        <begin position="479"/>
        <end position="488"/>
    </location>
</feature>
<feature type="compositionally biased region" description="Polar residues" evidence="1">
    <location>
        <begin position="404"/>
        <end position="437"/>
    </location>
</feature>
<feature type="compositionally biased region" description="Polar residues" evidence="1">
    <location>
        <begin position="444"/>
        <end position="456"/>
    </location>
</feature>
<evidence type="ECO:0000256" key="1">
    <source>
        <dbReference type="SAM" id="MobiDB-lite"/>
    </source>
</evidence>
<feature type="compositionally biased region" description="Polar residues" evidence="1">
    <location>
        <begin position="363"/>
        <end position="376"/>
    </location>
</feature>
<reference evidence="2 3" key="1">
    <citation type="submission" date="2019-03" db="EMBL/GenBank/DDBJ databases">
        <title>Single cell metagenomics reveals metabolic interactions within the superorganism composed of flagellate Streblomastix strix and complex community of Bacteroidetes bacteria on its surface.</title>
        <authorList>
            <person name="Treitli S.C."/>
            <person name="Kolisko M."/>
            <person name="Husnik F."/>
            <person name="Keeling P."/>
            <person name="Hampl V."/>
        </authorList>
    </citation>
    <scope>NUCLEOTIDE SEQUENCE [LARGE SCALE GENOMIC DNA]</scope>
    <source>
        <strain evidence="2">ST1C</strain>
    </source>
</reference>
<feature type="compositionally biased region" description="Basic and acidic residues" evidence="1">
    <location>
        <begin position="686"/>
        <end position="699"/>
    </location>
</feature>
<organism evidence="2 3">
    <name type="scientific">Streblomastix strix</name>
    <dbReference type="NCBI Taxonomy" id="222440"/>
    <lineage>
        <taxon>Eukaryota</taxon>
        <taxon>Metamonada</taxon>
        <taxon>Preaxostyla</taxon>
        <taxon>Oxymonadida</taxon>
        <taxon>Streblomastigidae</taxon>
        <taxon>Streblomastix</taxon>
    </lineage>
</organism>
<feature type="compositionally biased region" description="Basic and acidic residues" evidence="1">
    <location>
        <begin position="577"/>
        <end position="611"/>
    </location>
</feature>
<proteinExistence type="predicted"/>
<feature type="region of interest" description="Disordered" evidence="1">
    <location>
        <begin position="363"/>
        <end position="382"/>
    </location>
</feature>
<name>A0A5J4X4A7_9EUKA</name>
<feature type="compositionally biased region" description="Polar residues" evidence="1">
    <location>
        <begin position="529"/>
        <end position="558"/>
    </location>
</feature>
<feature type="region of interest" description="Disordered" evidence="1">
    <location>
        <begin position="398"/>
        <end position="736"/>
    </location>
</feature>